<sequence length="149" mass="16819">MAGPRKVPDLRILQGLSELGLTNEQIAERYGVTAAGVQRALNRGKARAGRPSYRDVLPWAVETEHHRSSVMAHVRVLLRQRAGQEVPVEEVQALHAWLDWVQRRGLVLNYHPEAPPNRASAVGGFYYMDRLPSDEWIIRRPVLDIAEGL</sequence>
<reference evidence="1 2" key="1">
    <citation type="submission" date="2017-02" db="EMBL/GenBank/DDBJ databases">
        <authorList>
            <person name="Peterson S.W."/>
        </authorList>
    </citation>
    <scope>NUCLEOTIDE SEQUENCE [LARGE SCALE GENOMIC DNA]</scope>
    <source>
        <strain evidence="1 2">B Ar 00.02</strain>
    </source>
</reference>
<keyword evidence="2" id="KW-1185">Reference proteome</keyword>
<name>A0A1R4G7Z1_9MICC</name>
<proteinExistence type="predicted"/>
<dbReference type="RefSeq" id="WP_086998203.1">
    <property type="nucleotide sequence ID" value="NZ_FUHW01000028.1"/>
</dbReference>
<dbReference type="Proteomes" id="UP000195913">
    <property type="component" value="Unassembled WGS sequence"/>
</dbReference>
<dbReference type="EMBL" id="FUHW01000028">
    <property type="protein sequence ID" value="SJM64177.1"/>
    <property type="molecule type" value="Genomic_DNA"/>
</dbReference>
<gene>
    <name evidence="1" type="ORF">FM101_08420</name>
</gene>
<organism evidence="1 2">
    <name type="scientific">Arthrobacter rhombi</name>
    <dbReference type="NCBI Taxonomy" id="71253"/>
    <lineage>
        <taxon>Bacteria</taxon>
        <taxon>Bacillati</taxon>
        <taxon>Actinomycetota</taxon>
        <taxon>Actinomycetes</taxon>
        <taxon>Micrococcales</taxon>
        <taxon>Micrococcaceae</taxon>
        <taxon>Arthrobacter</taxon>
    </lineage>
</organism>
<evidence type="ECO:0000313" key="1">
    <source>
        <dbReference type="EMBL" id="SJM64177.1"/>
    </source>
</evidence>
<accession>A0A1R4G7Z1</accession>
<evidence type="ECO:0000313" key="2">
    <source>
        <dbReference type="Proteomes" id="UP000195913"/>
    </source>
</evidence>
<protein>
    <submittedName>
        <fullName evidence="1">Uncharacterized protein</fullName>
    </submittedName>
</protein>
<dbReference type="AlphaFoldDB" id="A0A1R4G7Z1"/>